<gene>
    <name evidence="1" type="ORF">SAMN05428963_11771</name>
</gene>
<keyword evidence="2" id="KW-1185">Reference proteome</keyword>
<dbReference type="Proteomes" id="UP000190135">
    <property type="component" value="Unassembled WGS sequence"/>
</dbReference>
<proteinExistence type="predicted"/>
<evidence type="ECO:0000313" key="1">
    <source>
        <dbReference type="EMBL" id="SKA34585.1"/>
    </source>
</evidence>
<organism evidence="1 2">
    <name type="scientific">Consotaella salsifontis</name>
    <dbReference type="NCBI Taxonomy" id="1365950"/>
    <lineage>
        <taxon>Bacteria</taxon>
        <taxon>Pseudomonadati</taxon>
        <taxon>Pseudomonadota</taxon>
        <taxon>Alphaproteobacteria</taxon>
        <taxon>Hyphomicrobiales</taxon>
        <taxon>Aurantimonadaceae</taxon>
        <taxon>Consotaella</taxon>
    </lineage>
</organism>
<dbReference type="AlphaFoldDB" id="A0A1T4T276"/>
<reference evidence="1 2" key="1">
    <citation type="submission" date="2017-02" db="EMBL/GenBank/DDBJ databases">
        <authorList>
            <person name="Peterson S.W."/>
        </authorList>
    </citation>
    <scope>NUCLEOTIDE SEQUENCE [LARGE SCALE GENOMIC DNA]</scope>
    <source>
        <strain evidence="1 2">USBA 369</strain>
    </source>
</reference>
<protein>
    <submittedName>
        <fullName evidence="1">Uncharacterized protein</fullName>
    </submittedName>
</protein>
<sequence>MNNEGLCPIPLELLALMMRADQKKVASIVTSMPMDQRAALAAFCISRCHMRPLAFQVAQHCDARSLRIFAGAAGEVLLEQARNQTFDQDPAEARKPKVTLARCVA</sequence>
<dbReference type="RefSeq" id="WP_078709978.1">
    <property type="nucleotide sequence ID" value="NZ_FUXL01000017.1"/>
</dbReference>
<name>A0A1T4T276_9HYPH</name>
<dbReference type="EMBL" id="FUXL01000017">
    <property type="protein sequence ID" value="SKA34585.1"/>
    <property type="molecule type" value="Genomic_DNA"/>
</dbReference>
<accession>A0A1T4T276</accession>
<dbReference type="STRING" id="1365950.SAMN05428963_11771"/>
<evidence type="ECO:0000313" key="2">
    <source>
        <dbReference type="Proteomes" id="UP000190135"/>
    </source>
</evidence>